<dbReference type="Proteomes" id="UP000887575">
    <property type="component" value="Unassembled WGS sequence"/>
</dbReference>
<name>A0AAF3J1D7_9BILA</name>
<dbReference type="AlphaFoldDB" id="A0AAF3J1D7"/>
<evidence type="ECO:0000313" key="1">
    <source>
        <dbReference type="Proteomes" id="UP000887575"/>
    </source>
</evidence>
<sequence length="209" mass="23023">MKAEQSAPFLSVAPFELPLCAPGVRSIGLLPLFTSPKRSRCNNLHESISCRLSAARVSSQGKPGKKNKTRFVSLKVRYADLGRAKRMNASVGLDNALGFPAGFRLQASIGLRSLELRKLPIEPCERLICFLRENSPCICVYFYPKLSRWPKPLTGLRRVSVTPGLAGVIAEDSRSLLAETRRAANTQGLIGKGTKKIQKIRKSENNEKC</sequence>
<dbReference type="WBParaSite" id="MBELARI_LOCUS10145">
    <property type="protein sequence ID" value="MBELARI_LOCUS10145"/>
    <property type="gene ID" value="MBELARI_LOCUS10145"/>
</dbReference>
<organism evidence="1 2">
    <name type="scientific">Mesorhabditis belari</name>
    <dbReference type="NCBI Taxonomy" id="2138241"/>
    <lineage>
        <taxon>Eukaryota</taxon>
        <taxon>Metazoa</taxon>
        <taxon>Ecdysozoa</taxon>
        <taxon>Nematoda</taxon>
        <taxon>Chromadorea</taxon>
        <taxon>Rhabditida</taxon>
        <taxon>Rhabditina</taxon>
        <taxon>Rhabditomorpha</taxon>
        <taxon>Rhabditoidea</taxon>
        <taxon>Rhabditidae</taxon>
        <taxon>Mesorhabditinae</taxon>
        <taxon>Mesorhabditis</taxon>
    </lineage>
</organism>
<protein>
    <submittedName>
        <fullName evidence="2">Uncharacterized protein</fullName>
    </submittedName>
</protein>
<reference evidence="2" key="1">
    <citation type="submission" date="2024-02" db="UniProtKB">
        <authorList>
            <consortium name="WormBaseParasite"/>
        </authorList>
    </citation>
    <scope>IDENTIFICATION</scope>
</reference>
<keyword evidence="1" id="KW-1185">Reference proteome</keyword>
<evidence type="ECO:0000313" key="2">
    <source>
        <dbReference type="WBParaSite" id="MBELARI_LOCUS10145"/>
    </source>
</evidence>
<accession>A0AAF3J1D7</accession>
<proteinExistence type="predicted"/>